<dbReference type="InterPro" id="IPR036874">
    <property type="entry name" value="Carbonic_anhydrase_sf"/>
</dbReference>
<dbReference type="FunFam" id="3.40.1050.10:FF:000007">
    <property type="entry name" value="Carbonic anhydrase"/>
    <property type="match status" value="1"/>
</dbReference>
<keyword evidence="4 7" id="KW-0862">Zinc</keyword>
<comment type="function">
    <text evidence="1 8">Reversible hydration of carbon dioxide.</text>
</comment>
<reference evidence="9" key="2">
    <citation type="submission" date="2022-10" db="EMBL/GenBank/DDBJ databases">
        <authorList>
            <consortium name="ENA_rothamsted_submissions"/>
            <consortium name="culmorum"/>
            <person name="King R."/>
        </authorList>
    </citation>
    <scope>NUCLEOTIDE SEQUENCE</scope>
</reference>
<comment type="catalytic activity">
    <reaction evidence="6 8">
        <text>hydrogencarbonate + H(+) = CO2 + H2O</text>
        <dbReference type="Rhea" id="RHEA:10748"/>
        <dbReference type="ChEBI" id="CHEBI:15377"/>
        <dbReference type="ChEBI" id="CHEBI:15378"/>
        <dbReference type="ChEBI" id="CHEBI:16526"/>
        <dbReference type="ChEBI" id="CHEBI:17544"/>
        <dbReference type="EC" id="4.2.1.1"/>
    </reaction>
</comment>
<dbReference type="EMBL" id="OU896715">
    <property type="protein sequence ID" value="CAG9825255.1"/>
    <property type="molecule type" value="Genomic_DNA"/>
</dbReference>
<dbReference type="GO" id="GO:0004089">
    <property type="term" value="F:carbonate dehydratase activity"/>
    <property type="evidence" value="ECO:0007669"/>
    <property type="project" value="UniProtKB-UniRule"/>
</dbReference>
<dbReference type="SUPFAM" id="SSF53056">
    <property type="entry name" value="beta-carbonic anhydrase, cab"/>
    <property type="match status" value="1"/>
</dbReference>
<evidence type="ECO:0000256" key="6">
    <source>
        <dbReference type="ARBA" id="ARBA00048348"/>
    </source>
</evidence>
<feature type="binding site" evidence="7">
    <location>
        <position position="102"/>
    </location>
    <ligand>
        <name>Zn(2+)</name>
        <dbReference type="ChEBI" id="CHEBI:29105"/>
    </ligand>
</feature>
<evidence type="ECO:0000256" key="3">
    <source>
        <dbReference type="ARBA" id="ARBA00022723"/>
    </source>
</evidence>
<evidence type="ECO:0000256" key="5">
    <source>
        <dbReference type="ARBA" id="ARBA00023239"/>
    </source>
</evidence>
<feature type="binding site" evidence="7">
    <location>
        <position position="41"/>
    </location>
    <ligand>
        <name>Zn(2+)</name>
        <dbReference type="ChEBI" id="CHEBI:29105"/>
    </ligand>
</feature>
<protein>
    <recommendedName>
        <fullName evidence="8">Carbonic anhydrase</fullName>
        <ecNumber evidence="8">4.2.1.1</ecNumber>
    </recommendedName>
    <alternativeName>
        <fullName evidence="8">Carbonate dehydratase</fullName>
    </alternativeName>
</protein>
<keyword evidence="5 8" id="KW-0456">Lyase</keyword>
<evidence type="ECO:0000313" key="10">
    <source>
        <dbReference type="Proteomes" id="UP001153737"/>
    </source>
</evidence>
<comment type="similarity">
    <text evidence="2 8">Belongs to the beta-class carbonic anhydrase family.</text>
</comment>
<dbReference type="AlphaFoldDB" id="A0A9N9SJB2"/>
<sequence length="255" mass="29842">MDKLLKGIMKYRSTKKEQMVQQFLQVKDNPKPKAVFFSCIDSRMIPTRFTQTNVGDMFIVRNAGNIIPHSQHFLDELTTNEPAALELGCVVNDIRHIIVCGHSDCKAINLLHKLQDNEFASLENRRKSPLRSWLCTHALSSLEKFQQLQLTDYTKPLIFQAETPMRRFVAYIDPENKFNVEDKLSQINTLQQLQNIASYGFLKKRLERHELHIHALWFDIYTGEIYYFSRGAKKFVAINEDNLHKLLEEVETYYS</sequence>
<name>A0A9N9SJB2_PHACE</name>
<dbReference type="OrthoDB" id="10020193at2759"/>
<dbReference type="Pfam" id="PF00484">
    <property type="entry name" value="Pro_CA"/>
    <property type="match status" value="1"/>
</dbReference>
<evidence type="ECO:0000256" key="2">
    <source>
        <dbReference type="ARBA" id="ARBA00006217"/>
    </source>
</evidence>
<evidence type="ECO:0000256" key="4">
    <source>
        <dbReference type="ARBA" id="ARBA00022833"/>
    </source>
</evidence>
<proteinExistence type="inferred from homology"/>
<evidence type="ECO:0000256" key="8">
    <source>
        <dbReference type="RuleBase" id="RU003956"/>
    </source>
</evidence>
<dbReference type="PANTHER" id="PTHR11002:SF76">
    <property type="entry name" value="CARBONIC ANHYDRASE"/>
    <property type="match status" value="1"/>
</dbReference>
<keyword evidence="10" id="KW-1185">Reference proteome</keyword>
<dbReference type="SMART" id="SM00947">
    <property type="entry name" value="Pro_CA"/>
    <property type="match status" value="1"/>
</dbReference>
<feature type="binding site" evidence="7">
    <location>
        <position position="39"/>
    </location>
    <ligand>
        <name>Zn(2+)</name>
        <dbReference type="ChEBI" id="CHEBI:29105"/>
    </ligand>
</feature>
<evidence type="ECO:0000313" key="9">
    <source>
        <dbReference type="EMBL" id="CAG9825255.1"/>
    </source>
</evidence>
<dbReference type="Gene3D" id="3.40.1050.10">
    <property type="entry name" value="Carbonic anhydrase"/>
    <property type="match status" value="1"/>
</dbReference>
<gene>
    <name evidence="9" type="ORF">PHAECO_LOCUS12612</name>
</gene>
<evidence type="ECO:0000256" key="1">
    <source>
        <dbReference type="ARBA" id="ARBA00002904"/>
    </source>
</evidence>
<accession>A0A9N9SJB2</accession>
<organism evidence="9 10">
    <name type="scientific">Phaedon cochleariae</name>
    <name type="common">Mustard beetle</name>
    <dbReference type="NCBI Taxonomy" id="80249"/>
    <lineage>
        <taxon>Eukaryota</taxon>
        <taxon>Metazoa</taxon>
        <taxon>Ecdysozoa</taxon>
        <taxon>Arthropoda</taxon>
        <taxon>Hexapoda</taxon>
        <taxon>Insecta</taxon>
        <taxon>Pterygota</taxon>
        <taxon>Neoptera</taxon>
        <taxon>Endopterygota</taxon>
        <taxon>Coleoptera</taxon>
        <taxon>Polyphaga</taxon>
        <taxon>Cucujiformia</taxon>
        <taxon>Chrysomeloidea</taxon>
        <taxon>Chrysomelidae</taxon>
        <taxon>Chrysomelinae</taxon>
        <taxon>Chrysomelini</taxon>
        <taxon>Phaedon</taxon>
    </lineage>
</organism>
<dbReference type="GO" id="GO:0008270">
    <property type="term" value="F:zinc ion binding"/>
    <property type="evidence" value="ECO:0007669"/>
    <property type="project" value="UniProtKB-UniRule"/>
</dbReference>
<keyword evidence="3 7" id="KW-0479">Metal-binding</keyword>
<comment type="cofactor">
    <cofactor evidence="7">
        <name>Zn(2+)</name>
        <dbReference type="ChEBI" id="CHEBI:29105"/>
    </cofactor>
    <text evidence="7">Binds 1 zinc ion per subunit.</text>
</comment>
<dbReference type="EC" id="4.2.1.1" evidence="8"/>
<reference evidence="9" key="1">
    <citation type="submission" date="2022-01" db="EMBL/GenBank/DDBJ databases">
        <authorList>
            <person name="King R."/>
        </authorList>
    </citation>
    <scope>NUCLEOTIDE SEQUENCE</scope>
</reference>
<dbReference type="Proteomes" id="UP001153737">
    <property type="component" value="Chromosome 9"/>
</dbReference>
<evidence type="ECO:0000256" key="7">
    <source>
        <dbReference type="PIRSR" id="PIRSR601765-1"/>
    </source>
</evidence>
<dbReference type="PANTHER" id="PTHR11002">
    <property type="entry name" value="CARBONIC ANHYDRASE"/>
    <property type="match status" value="1"/>
</dbReference>
<dbReference type="InterPro" id="IPR001765">
    <property type="entry name" value="Carbonic_anhydrase"/>
</dbReference>
<feature type="binding site" evidence="7">
    <location>
        <position position="105"/>
    </location>
    <ligand>
        <name>Zn(2+)</name>
        <dbReference type="ChEBI" id="CHEBI:29105"/>
    </ligand>
</feature>